<comment type="caution">
    <text evidence="2">The sequence shown here is derived from an EMBL/GenBank/DDBJ whole genome shotgun (WGS) entry which is preliminary data.</text>
</comment>
<feature type="domain" description="Condensation" evidence="1">
    <location>
        <begin position="63"/>
        <end position="369"/>
    </location>
</feature>
<dbReference type="Gene3D" id="3.30.559.30">
    <property type="entry name" value="Nonribosomal peptide synthetase, condensation domain"/>
    <property type="match status" value="1"/>
</dbReference>
<name>A0ABX1SGP3_9PSEU</name>
<accession>A0ABX1SGP3</accession>
<dbReference type="EMBL" id="JAAXLA010000045">
    <property type="protein sequence ID" value="NMH99967.1"/>
    <property type="molecule type" value="Genomic_DNA"/>
</dbReference>
<dbReference type="RefSeq" id="WP_169383440.1">
    <property type="nucleotide sequence ID" value="NZ_JAAXLA010000045.1"/>
</dbReference>
<protein>
    <submittedName>
        <fullName evidence="2">Condensation protein</fullName>
    </submittedName>
</protein>
<reference evidence="2 3" key="1">
    <citation type="submission" date="2020-04" db="EMBL/GenBank/DDBJ databases">
        <authorList>
            <person name="Klaysubun C."/>
            <person name="Duangmal K."/>
            <person name="Lipun K."/>
        </authorList>
    </citation>
    <scope>NUCLEOTIDE SEQUENCE [LARGE SCALE GENOMIC DNA]</scope>
    <source>
        <strain evidence="2 3">K10HN5</strain>
    </source>
</reference>
<evidence type="ECO:0000313" key="2">
    <source>
        <dbReference type="EMBL" id="NMH99967.1"/>
    </source>
</evidence>
<proteinExistence type="predicted"/>
<dbReference type="Pfam" id="PF00668">
    <property type="entry name" value="Condensation"/>
    <property type="match status" value="1"/>
</dbReference>
<keyword evidence="3" id="KW-1185">Reference proteome</keyword>
<evidence type="ECO:0000313" key="3">
    <source>
        <dbReference type="Proteomes" id="UP000820669"/>
    </source>
</evidence>
<evidence type="ECO:0000259" key="1">
    <source>
        <dbReference type="Pfam" id="PF00668"/>
    </source>
</evidence>
<dbReference type="Gene3D" id="3.30.559.10">
    <property type="entry name" value="Chloramphenicol acetyltransferase-like domain"/>
    <property type="match status" value="1"/>
</dbReference>
<dbReference type="InterPro" id="IPR001242">
    <property type="entry name" value="Condensation_dom"/>
</dbReference>
<gene>
    <name evidence="2" type="ORF">HF526_22025</name>
</gene>
<dbReference type="Proteomes" id="UP000820669">
    <property type="component" value="Unassembled WGS sequence"/>
</dbReference>
<sequence>MQFTELSGYHVRTGECTVLRPFFRTGGTNVVADPRPAAYVQEAHLRVARARREAGQTAASWLGTAFELPGRPDFAALERALLGWIDRHETLRSVLSYTERGVSRSTLSQGDVGMGRWDLGHFGSGHALAARLENLFDSETDPLTWPSYVFAVVSHGDSFTVYVSLDHSNVDGYSILLIAHEISDLYRAQTCGRPAELGAVGSYVDFAGAERRSAGQVLADHRTVAAWRDFLLSHGGELPAFPLPVNPEQTASVSQDGTCHLLLGPDETAVFEARCRERGGSFMAGSLACLALAGQAETCCGVFGALMSMHTRSAVEWAESMGWYVGLAPLEVAVRPGDAFPDVLTAVTAATRAAKAMAAIPFERIAELLGCRLTPRFVVSYMDLRRVPGADRWGDWKAAALRSRSPHADEVYLWLIRSSEGLRLSARYPGTAAGRAVLPRYFDRVAQVLREVVAVPQPAV</sequence>
<dbReference type="SUPFAM" id="SSF52777">
    <property type="entry name" value="CoA-dependent acyltransferases"/>
    <property type="match status" value="2"/>
</dbReference>
<organism evidence="2 3">
    <name type="scientific">Pseudonocardia acidicola</name>
    <dbReference type="NCBI Taxonomy" id="2724939"/>
    <lineage>
        <taxon>Bacteria</taxon>
        <taxon>Bacillati</taxon>
        <taxon>Actinomycetota</taxon>
        <taxon>Actinomycetes</taxon>
        <taxon>Pseudonocardiales</taxon>
        <taxon>Pseudonocardiaceae</taxon>
        <taxon>Pseudonocardia</taxon>
    </lineage>
</organism>
<dbReference type="InterPro" id="IPR023213">
    <property type="entry name" value="CAT-like_dom_sf"/>
</dbReference>